<dbReference type="InterPro" id="IPR050807">
    <property type="entry name" value="TransReg_Diox_bact_type"/>
</dbReference>
<dbReference type="RefSeq" id="WP_375526106.1">
    <property type="nucleotide sequence ID" value="NZ_JBHILM010000016.1"/>
</dbReference>
<dbReference type="Pfam" id="PF01381">
    <property type="entry name" value="HTH_3"/>
    <property type="match status" value="1"/>
</dbReference>
<dbReference type="PANTHER" id="PTHR46797:SF1">
    <property type="entry name" value="METHYLPHOSPHONATE SYNTHASE"/>
    <property type="match status" value="1"/>
</dbReference>
<accession>A0ABV5B9C6</accession>
<evidence type="ECO:0000313" key="3">
    <source>
        <dbReference type="EMBL" id="MFB5682295.1"/>
    </source>
</evidence>
<dbReference type="InterPro" id="IPR014710">
    <property type="entry name" value="RmlC-like_jellyroll"/>
</dbReference>
<dbReference type="Pfam" id="PF07883">
    <property type="entry name" value="Cupin_2"/>
    <property type="match status" value="1"/>
</dbReference>
<dbReference type="CDD" id="cd00093">
    <property type="entry name" value="HTH_XRE"/>
    <property type="match status" value="1"/>
</dbReference>
<reference evidence="3 4" key="1">
    <citation type="submission" date="2024-09" db="EMBL/GenBank/DDBJ databases">
        <authorList>
            <person name="Ruan L."/>
        </authorList>
    </citation>
    <scope>NUCLEOTIDE SEQUENCE [LARGE SCALE GENOMIC DNA]</scope>
    <source>
        <strain evidence="3 4">D33</strain>
    </source>
</reference>
<evidence type="ECO:0000259" key="2">
    <source>
        <dbReference type="PROSITE" id="PS50943"/>
    </source>
</evidence>
<dbReference type="InterPro" id="IPR011051">
    <property type="entry name" value="RmlC_Cupin_sf"/>
</dbReference>
<organism evidence="3 4">
    <name type="scientific">Paenibacillus terreus</name>
    <dbReference type="NCBI Taxonomy" id="1387834"/>
    <lineage>
        <taxon>Bacteria</taxon>
        <taxon>Bacillati</taxon>
        <taxon>Bacillota</taxon>
        <taxon>Bacilli</taxon>
        <taxon>Bacillales</taxon>
        <taxon>Paenibacillaceae</taxon>
        <taxon>Paenibacillus</taxon>
    </lineage>
</organism>
<dbReference type="InterPro" id="IPR013096">
    <property type="entry name" value="Cupin_2"/>
</dbReference>
<dbReference type="SUPFAM" id="SSF51182">
    <property type="entry name" value="RmlC-like cupins"/>
    <property type="match status" value="1"/>
</dbReference>
<proteinExistence type="predicted"/>
<dbReference type="SUPFAM" id="SSF47413">
    <property type="entry name" value="lambda repressor-like DNA-binding domains"/>
    <property type="match status" value="1"/>
</dbReference>
<keyword evidence="4" id="KW-1185">Reference proteome</keyword>
<comment type="caution">
    <text evidence="3">The sequence shown here is derived from an EMBL/GenBank/DDBJ whole genome shotgun (WGS) entry which is preliminary data.</text>
</comment>
<name>A0ABV5B9C6_9BACL</name>
<dbReference type="InterPro" id="IPR001387">
    <property type="entry name" value="Cro/C1-type_HTH"/>
</dbReference>
<keyword evidence="1" id="KW-0238">DNA-binding</keyword>
<evidence type="ECO:0000256" key="1">
    <source>
        <dbReference type="ARBA" id="ARBA00023125"/>
    </source>
</evidence>
<dbReference type="InterPro" id="IPR010982">
    <property type="entry name" value="Lambda_DNA-bd_dom_sf"/>
</dbReference>
<dbReference type="PROSITE" id="PS50943">
    <property type="entry name" value="HTH_CROC1"/>
    <property type="match status" value="1"/>
</dbReference>
<dbReference type="SMART" id="SM00530">
    <property type="entry name" value="HTH_XRE"/>
    <property type="match status" value="1"/>
</dbReference>
<dbReference type="Proteomes" id="UP001580407">
    <property type="component" value="Unassembled WGS sequence"/>
</dbReference>
<protein>
    <submittedName>
        <fullName evidence="3">Helix-turn-helix domain-containing protein</fullName>
    </submittedName>
</protein>
<dbReference type="EMBL" id="JBHILM010000016">
    <property type="protein sequence ID" value="MFB5682295.1"/>
    <property type="molecule type" value="Genomic_DNA"/>
</dbReference>
<evidence type="ECO:0000313" key="4">
    <source>
        <dbReference type="Proteomes" id="UP001580407"/>
    </source>
</evidence>
<dbReference type="CDD" id="cd02209">
    <property type="entry name" value="cupin_XRE_C"/>
    <property type="match status" value="1"/>
</dbReference>
<sequence length="185" mass="20735">MLGDILREARKNKKLTLAELAAQTGVTTGYLSNLEKNRQEPSLAVLRDLSDKLGIPAPMLFMEDSTEDVIVLRKNERPKIKFMNLAGQCEVLTPMAWRSSEPPEMEVIRLEIPPRERISTEDLSTNTDECIYVMEGQLEYRHGNDSVRIEQGGSIFIPRKTGHHLVNPGEAPAVILWVVRSVIGG</sequence>
<feature type="domain" description="HTH cro/C1-type" evidence="2">
    <location>
        <begin position="6"/>
        <end position="60"/>
    </location>
</feature>
<dbReference type="Gene3D" id="2.60.120.10">
    <property type="entry name" value="Jelly Rolls"/>
    <property type="match status" value="1"/>
</dbReference>
<gene>
    <name evidence="3" type="ORF">ACE3NQ_15320</name>
</gene>
<dbReference type="PANTHER" id="PTHR46797">
    <property type="entry name" value="HTH-TYPE TRANSCRIPTIONAL REGULATOR"/>
    <property type="match status" value="1"/>
</dbReference>
<dbReference type="Gene3D" id="1.10.260.40">
    <property type="entry name" value="lambda repressor-like DNA-binding domains"/>
    <property type="match status" value="1"/>
</dbReference>